<accession>A0ABZ0L6R0</accession>
<evidence type="ECO:0000313" key="2">
    <source>
        <dbReference type="EMBL" id="WOV88251.1"/>
    </source>
</evidence>
<organism evidence="2 3">
    <name type="scientific">Sporosarcina oncorhynchi</name>
    <dbReference type="NCBI Taxonomy" id="3056444"/>
    <lineage>
        <taxon>Bacteria</taxon>
        <taxon>Bacillati</taxon>
        <taxon>Bacillota</taxon>
        <taxon>Bacilli</taxon>
        <taxon>Bacillales</taxon>
        <taxon>Caryophanaceae</taxon>
        <taxon>Sporosarcina</taxon>
    </lineage>
</organism>
<feature type="transmembrane region" description="Helical" evidence="1">
    <location>
        <begin position="127"/>
        <end position="150"/>
    </location>
</feature>
<keyword evidence="1" id="KW-0472">Membrane</keyword>
<protein>
    <submittedName>
        <fullName evidence="2">Uncharacterized protein</fullName>
    </submittedName>
</protein>
<feature type="transmembrane region" description="Helical" evidence="1">
    <location>
        <begin position="88"/>
        <end position="106"/>
    </location>
</feature>
<sequence>MGNPFKAMIMGYFLPLLAAGIVSIVPDYDVLFVKWAAAIFVILLVMPIVLSFRFPSNKQKAYRLTLMFQLYAFTFFFTFPMLKMVKDNILFQFLLIIVFISIYYLARYDQQREVPIVYPDEDKEKKWIAYVYYAIPILLIILGFGGNYIITRTAFQIFGDEFMFPYLSFILYLLSCWLLFLLSSVAYKSFVKEGYLEK</sequence>
<name>A0ABZ0L6R0_9BACL</name>
<keyword evidence="1" id="KW-1133">Transmembrane helix</keyword>
<keyword evidence="1" id="KW-0812">Transmembrane</keyword>
<feature type="transmembrane region" description="Helical" evidence="1">
    <location>
        <begin position="64"/>
        <end position="82"/>
    </location>
</feature>
<evidence type="ECO:0000313" key="3">
    <source>
        <dbReference type="Proteomes" id="UP001303902"/>
    </source>
</evidence>
<gene>
    <name evidence="2" type="ORF">QWT69_03760</name>
</gene>
<dbReference type="Proteomes" id="UP001303902">
    <property type="component" value="Chromosome"/>
</dbReference>
<feature type="transmembrane region" description="Helical" evidence="1">
    <location>
        <begin position="7"/>
        <end position="26"/>
    </location>
</feature>
<feature type="transmembrane region" description="Helical" evidence="1">
    <location>
        <begin position="162"/>
        <end position="182"/>
    </location>
</feature>
<dbReference type="RefSeq" id="WP_317969107.1">
    <property type="nucleotide sequence ID" value="NZ_CP129118.1"/>
</dbReference>
<feature type="transmembrane region" description="Helical" evidence="1">
    <location>
        <begin position="32"/>
        <end position="52"/>
    </location>
</feature>
<keyword evidence="3" id="KW-1185">Reference proteome</keyword>
<dbReference type="EMBL" id="CP129118">
    <property type="protein sequence ID" value="WOV88251.1"/>
    <property type="molecule type" value="Genomic_DNA"/>
</dbReference>
<reference evidence="2 3" key="1">
    <citation type="submission" date="2023-06" db="EMBL/GenBank/DDBJ databases">
        <title>Sporosarcina sp. nov., isolated from Korean tranditional fermented seafood 'Jeotgal'.</title>
        <authorList>
            <person name="Yang A.I."/>
            <person name="Shin N.-R."/>
        </authorList>
    </citation>
    <scope>NUCLEOTIDE SEQUENCE [LARGE SCALE GENOMIC DNA]</scope>
    <source>
        <strain evidence="2 3">T2O-4</strain>
    </source>
</reference>
<evidence type="ECO:0000256" key="1">
    <source>
        <dbReference type="SAM" id="Phobius"/>
    </source>
</evidence>
<proteinExistence type="predicted"/>